<evidence type="ECO:0000313" key="2">
    <source>
        <dbReference type="EMBL" id="MDR6241415.1"/>
    </source>
</evidence>
<dbReference type="AlphaFoldDB" id="A0AAE3XRQ4"/>
<comment type="caution">
    <text evidence="2">The sequence shown here is derived from an EMBL/GenBank/DDBJ whole genome shotgun (WGS) entry which is preliminary data.</text>
</comment>
<dbReference type="RefSeq" id="WP_309942159.1">
    <property type="nucleotide sequence ID" value="NZ_AP025306.1"/>
</dbReference>
<sequence length="271" mass="30212">MNKEKASKMVRIALASIIFLSLSASYSMAEKQLKTFKQKVGKSITKIKLNGLDGKLEIIGSDNRELIIQTTHSFEVPKKAAGLKSMSYTDEDNTSLGLFTNIKESILVIKPASQYASRAEYKIIVPKGLVLEILETKTFSESLIVSNTQNELIIKRKGDKLIKNNNGAITIDSTGGGVEIIFERQAPKYPISVKTKFSDIDISLPSKSKFDLEAKTYWKDIYTNFEYEQMNLPNKEEHGQKHIKAKVNGGGVKLLLLDSGGDIYIRKSDVK</sequence>
<protein>
    <recommendedName>
        <fullName evidence="4">Adhesin domain-containing protein</fullName>
    </recommendedName>
</protein>
<evidence type="ECO:0000256" key="1">
    <source>
        <dbReference type="SAM" id="SignalP"/>
    </source>
</evidence>
<evidence type="ECO:0008006" key="4">
    <source>
        <dbReference type="Google" id="ProtNLM"/>
    </source>
</evidence>
<proteinExistence type="predicted"/>
<feature type="chain" id="PRO_5042209023" description="Adhesin domain-containing protein" evidence="1">
    <location>
        <begin position="30"/>
        <end position="271"/>
    </location>
</feature>
<evidence type="ECO:0000313" key="3">
    <source>
        <dbReference type="Proteomes" id="UP001185092"/>
    </source>
</evidence>
<reference evidence="2" key="1">
    <citation type="submission" date="2023-07" db="EMBL/GenBank/DDBJ databases">
        <title>Genomic Encyclopedia of Type Strains, Phase IV (KMG-IV): sequencing the most valuable type-strain genomes for metagenomic binning, comparative biology and taxonomic classification.</title>
        <authorList>
            <person name="Goeker M."/>
        </authorList>
    </citation>
    <scope>NUCLEOTIDE SEQUENCE</scope>
    <source>
        <strain evidence="2">DSM 26174</strain>
    </source>
</reference>
<name>A0AAE3XRQ4_9BACT</name>
<gene>
    <name evidence="2" type="ORF">HNQ88_004502</name>
</gene>
<accession>A0AAE3XRQ4</accession>
<dbReference type="Proteomes" id="UP001185092">
    <property type="component" value="Unassembled WGS sequence"/>
</dbReference>
<keyword evidence="1" id="KW-0732">Signal</keyword>
<organism evidence="2 3">
    <name type="scientific">Aureibacter tunicatorum</name>
    <dbReference type="NCBI Taxonomy" id="866807"/>
    <lineage>
        <taxon>Bacteria</taxon>
        <taxon>Pseudomonadati</taxon>
        <taxon>Bacteroidota</taxon>
        <taxon>Cytophagia</taxon>
        <taxon>Cytophagales</taxon>
        <taxon>Persicobacteraceae</taxon>
        <taxon>Aureibacter</taxon>
    </lineage>
</organism>
<keyword evidence="3" id="KW-1185">Reference proteome</keyword>
<dbReference type="EMBL" id="JAVDQD010000008">
    <property type="protein sequence ID" value="MDR6241415.1"/>
    <property type="molecule type" value="Genomic_DNA"/>
</dbReference>
<feature type="signal peptide" evidence="1">
    <location>
        <begin position="1"/>
        <end position="29"/>
    </location>
</feature>